<organism evidence="2 3">
    <name type="scientific">Luteibacter yeojuensis</name>
    <dbReference type="NCBI Taxonomy" id="345309"/>
    <lineage>
        <taxon>Bacteria</taxon>
        <taxon>Pseudomonadati</taxon>
        <taxon>Pseudomonadota</taxon>
        <taxon>Gammaproteobacteria</taxon>
        <taxon>Lysobacterales</taxon>
        <taxon>Rhodanobacteraceae</taxon>
        <taxon>Luteibacter</taxon>
    </lineage>
</organism>
<feature type="transmembrane region" description="Helical" evidence="1">
    <location>
        <begin position="38"/>
        <end position="59"/>
    </location>
</feature>
<feature type="transmembrane region" description="Helical" evidence="1">
    <location>
        <begin position="117"/>
        <end position="143"/>
    </location>
</feature>
<protein>
    <submittedName>
        <fullName evidence="2">Uncharacterized protein</fullName>
    </submittedName>
</protein>
<reference evidence="2 3" key="1">
    <citation type="submission" date="2015-03" db="EMBL/GenBank/DDBJ databases">
        <title>Draft genome sequence of Luteibacter yeojuensis strain SU11.</title>
        <authorList>
            <person name="Sulaiman J."/>
            <person name="Priya K."/>
            <person name="Chan K.-G."/>
        </authorList>
    </citation>
    <scope>NUCLEOTIDE SEQUENCE [LARGE SCALE GENOMIC DNA]</scope>
    <source>
        <strain evidence="2 3">SU11</strain>
    </source>
</reference>
<dbReference type="RefSeq" id="WP_045827629.1">
    <property type="nucleotide sequence ID" value="NZ_JZRB01000001.1"/>
</dbReference>
<name>A0A0F3L1H1_9GAMM</name>
<accession>A0A0F3L1H1</accession>
<keyword evidence="3" id="KW-1185">Reference proteome</keyword>
<keyword evidence="1" id="KW-0472">Membrane</keyword>
<dbReference type="AlphaFoldDB" id="A0A0F3L1H1"/>
<gene>
    <name evidence="2" type="ORF">VI08_00855</name>
</gene>
<comment type="caution">
    <text evidence="2">The sequence shown here is derived from an EMBL/GenBank/DDBJ whole genome shotgun (WGS) entry which is preliminary data.</text>
</comment>
<keyword evidence="1" id="KW-0812">Transmembrane</keyword>
<dbReference type="Proteomes" id="UP000033651">
    <property type="component" value="Unassembled WGS sequence"/>
</dbReference>
<keyword evidence="1" id="KW-1133">Transmembrane helix</keyword>
<proteinExistence type="predicted"/>
<sequence length="147" mass="15649">MHSFLTRVIAVFEIAGGLYGLVRQVDHLLGSRMGGLDAVAAVLGVLLFGFILVAGVLLASNDARGTQMSIWAQFLQAPLLATSFFSYALSSGAYANLSMTIQRSPRLGFDWAIAEHGWLFALGGPSAAHVGLNLLAVASWLVLRFGR</sequence>
<evidence type="ECO:0000256" key="1">
    <source>
        <dbReference type="SAM" id="Phobius"/>
    </source>
</evidence>
<evidence type="ECO:0000313" key="2">
    <source>
        <dbReference type="EMBL" id="KJV37390.1"/>
    </source>
</evidence>
<dbReference type="PATRIC" id="fig|345309.4.peg.175"/>
<feature type="transmembrane region" description="Helical" evidence="1">
    <location>
        <begin position="79"/>
        <end position="97"/>
    </location>
</feature>
<dbReference type="OrthoDB" id="5959147at2"/>
<evidence type="ECO:0000313" key="3">
    <source>
        <dbReference type="Proteomes" id="UP000033651"/>
    </source>
</evidence>
<dbReference type="EMBL" id="JZRB01000001">
    <property type="protein sequence ID" value="KJV37390.1"/>
    <property type="molecule type" value="Genomic_DNA"/>
</dbReference>